<sequence length="74" mass="8033">MRSSVFPSGVDAISCARVIASQQKRVVRRRRTSPPSPRCHTVFFILRANASYVSSTVVPPGPSTFVSMPLADQA</sequence>
<dbReference type="EMBL" id="JEMA01000720">
    <property type="protein sequence ID" value="KYF66683.1"/>
    <property type="molecule type" value="Genomic_DNA"/>
</dbReference>
<gene>
    <name evidence="1" type="ORF">BE15_12620</name>
</gene>
<dbReference type="Proteomes" id="UP000075260">
    <property type="component" value="Unassembled WGS sequence"/>
</dbReference>
<evidence type="ECO:0000313" key="1">
    <source>
        <dbReference type="EMBL" id="KYF66683.1"/>
    </source>
</evidence>
<reference evidence="1 2" key="1">
    <citation type="submission" date="2014-02" db="EMBL/GenBank/DDBJ databases">
        <title>The small core and large imbalanced accessory genome model reveals a collaborative survival strategy of Sorangium cellulosum strains in nature.</title>
        <authorList>
            <person name="Han K."/>
            <person name="Peng R."/>
            <person name="Blom J."/>
            <person name="Li Y.-Z."/>
        </authorList>
    </citation>
    <scope>NUCLEOTIDE SEQUENCE [LARGE SCALE GENOMIC DNA]</scope>
    <source>
        <strain evidence="1 2">So0008-312</strain>
    </source>
</reference>
<accession>A0A150QFJ6</accession>
<protein>
    <submittedName>
        <fullName evidence="1">Uncharacterized protein</fullName>
    </submittedName>
</protein>
<evidence type="ECO:0000313" key="2">
    <source>
        <dbReference type="Proteomes" id="UP000075260"/>
    </source>
</evidence>
<comment type="caution">
    <text evidence="1">The sequence shown here is derived from an EMBL/GenBank/DDBJ whole genome shotgun (WGS) entry which is preliminary data.</text>
</comment>
<proteinExistence type="predicted"/>
<dbReference type="RefSeq" id="WP_061610354.1">
    <property type="nucleotide sequence ID" value="NZ_JEMA01000720.1"/>
</dbReference>
<dbReference type="AlphaFoldDB" id="A0A150QFJ6"/>
<organism evidence="1 2">
    <name type="scientific">Sorangium cellulosum</name>
    <name type="common">Polyangium cellulosum</name>
    <dbReference type="NCBI Taxonomy" id="56"/>
    <lineage>
        <taxon>Bacteria</taxon>
        <taxon>Pseudomonadati</taxon>
        <taxon>Myxococcota</taxon>
        <taxon>Polyangia</taxon>
        <taxon>Polyangiales</taxon>
        <taxon>Polyangiaceae</taxon>
        <taxon>Sorangium</taxon>
    </lineage>
</organism>
<name>A0A150QFJ6_SORCE</name>